<accession>A0ABU2CCB9</accession>
<dbReference type="RefSeq" id="WP_310375223.1">
    <property type="nucleotide sequence ID" value="NZ_JAVDXT010000003.1"/>
</dbReference>
<dbReference type="PANTHER" id="PTHR34980">
    <property type="entry name" value="INNER MEMBRANE PROTEIN-RELATED-RELATED"/>
    <property type="match status" value="1"/>
</dbReference>
<evidence type="ECO:0000313" key="3">
    <source>
        <dbReference type="Proteomes" id="UP001180487"/>
    </source>
</evidence>
<dbReference type="Proteomes" id="UP001180487">
    <property type="component" value="Unassembled WGS sequence"/>
</dbReference>
<evidence type="ECO:0000313" key="2">
    <source>
        <dbReference type="EMBL" id="MDR7378941.1"/>
    </source>
</evidence>
<reference evidence="2 3" key="1">
    <citation type="submission" date="2023-07" db="EMBL/GenBank/DDBJ databases">
        <title>Sorghum-associated microbial communities from plants grown in Nebraska, USA.</title>
        <authorList>
            <person name="Schachtman D."/>
        </authorList>
    </citation>
    <scope>NUCLEOTIDE SEQUENCE [LARGE SCALE GENOMIC DNA]</scope>
    <source>
        <strain evidence="2 3">BE313</strain>
    </source>
</reference>
<dbReference type="Pfam" id="PF05656">
    <property type="entry name" value="DUF805"/>
    <property type="match status" value="1"/>
</dbReference>
<dbReference type="PANTHER" id="PTHR34980:SF2">
    <property type="entry name" value="INNER MEMBRANE PROTEIN YHAH-RELATED"/>
    <property type="match status" value="1"/>
</dbReference>
<keyword evidence="1" id="KW-1133">Transmembrane helix</keyword>
<organism evidence="2 3">
    <name type="scientific">Rhodoferax ferrireducens</name>
    <dbReference type="NCBI Taxonomy" id="192843"/>
    <lineage>
        <taxon>Bacteria</taxon>
        <taxon>Pseudomonadati</taxon>
        <taxon>Pseudomonadota</taxon>
        <taxon>Betaproteobacteria</taxon>
        <taxon>Burkholderiales</taxon>
        <taxon>Comamonadaceae</taxon>
        <taxon>Rhodoferax</taxon>
    </lineage>
</organism>
<dbReference type="InterPro" id="IPR008523">
    <property type="entry name" value="DUF805"/>
</dbReference>
<sequence>MQFTESVRTCFSQYASFGGRASRPEFWWWALFCLIATLVLGVISDKLSAAFSLATLLPYIAVTTRRLHDTDRSGWWQLLFFLPVIGWLVMLYWLVQPSENTVRY</sequence>
<evidence type="ECO:0000256" key="1">
    <source>
        <dbReference type="SAM" id="Phobius"/>
    </source>
</evidence>
<keyword evidence="3" id="KW-1185">Reference proteome</keyword>
<feature type="transmembrane region" description="Helical" evidence="1">
    <location>
        <begin position="26"/>
        <end position="43"/>
    </location>
</feature>
<protein>
    <submittedName>
        <fullName evidence="2">Uncharacterized membrane protein YhaH (DUF805 family)</fullName>
    </submittedName>
</protein>
<comment type="caution">
    <text evidence="2">The sequence shown here is derived from an EMBL/GenBank/DDBJ whole genome shotgun (WGS) entry which is preliminary data.</text>
</comment>
<dbReference type="EMBL" id="JAVDXT010000003">
    <property type="protein sequence ID" value="MDR7378941.1"/>
    <property type="molecule type" value="Genomic_DNA"/>
</dbReference>
<name>A0ABU2CCB9_9BURK</name>
<keyword evidence="1" id="KW-0812">Transmembrane</keyword>
<keyword evidence="1" id="KW-0472">Membrane</keyword>
<proteinExistence type="predicted"/>
<feature type="transmembrane region" description="Helical" evidence="1">
    <location>
        <begin position="74"/>
        <end position="95"/>
    </location>
</feature>
<gene>
    <name evidence="2" type="ORF">J2X19_003635</name>
</gene>